<dbReference type="AlphaFoldDB" id="A0A024T7H6"/>
<sequence>AREDEKKAKKEKEQQRRDSLESTGSQLCLEAEQRVAKRQRTSSSVTKKEEADAGLLELLDFEKQRHSDDHAYRMERLEFDKEEQRIRLAQMSESAKRNEQLERLLIEMGKLIQVVAEKAK</sequence>
<reference evidence="2" key="1">
    <citation type="submission" date="2013-12" db="EMBL/GenBank/DDBJ databases">
        <title>The Genome Sequence of Aphanomyces invadans NJM9701.</title>
        <authorList>
            <consortium name="The Broad Institute Genomics Platform"/>
            <person name="Russ C."/>
            <person name="Tyler B."/>
            <person name="van West P."/>
            <person name="Dieguez-Uribeondo J."/>
            <person name="Young S.K."/>
            <person name="Zeng Q."/>
            <person name="Gargeya S."/>
            <person name="Fitzgerald M."/>
            <person name="Abouelleil A."/>
            <person name="Alvarado L."/>
            <person name="Chapman S.B."/>
            <person name="Gainer-Dewar J."/>
            <person name="Goldberg J."/>
            <person name="Griggs A."/>
            <person name="Gujja S."/>
            <person name="Hansen M."/>
            <person name="Howarth C."/>
            <person name="Imamovic A."/>
            <person name="Ireland A."/>
            <person name="Larimer J."/>
            <person name="McCowan C."/>
            <person name="Murphy C."/>
            <person name="Pearson M."/>
            <person name="Poon T.W."/>
            <person name="Priest M."/>
            <person name="Roberts A."/>
            <person name="Saif S."/>
            <person name="Shea T."/>
            <person name="Sykes S."/>
            <person name="Wortman J."/>
            <person name="Nusbaum C."/>
            <person name="Birren B."/>
        </authorList>
    </citation>
    <scope>NUCLEOTIDE SEQUENCE [LARGE SCALE GENOMIC DNA]</scope>
    <source>
        <strain evidence="2">NJM9701</strain>
    </source>
</reference>
<dbReference type="GeneID" id="20092442"/>
<dbReference type="EMBL" id="KI914381">
    <property type="protein sequence ID" value="ETV89778.1"/>
    <property type="molecule type" value="Genomic_DNA"/>
</dbReference>
<dbReference type="VEuPathDB" id="FungiDB:H310_15392"/>
<dbReference type="EMBL" id="KI914380">
    <property type="protein sequence ID" value="ETV89779.1"/>
    <property type="molecule type" value="Genomic_DNA"/>
</dbReference>
<feature type="region of interest" description="Disordered" evidence="1">
    <location>
        <begin position="1"/>
        <end position="26"/>
    </location>
</feature>
<dbReference type="RefSeq" id="XP_008881590.1">
    <property type="nucleotide sequence ID" value="XM_008883368.1"/>
</dbReference>
<feature type="compositionally biased region" description="Basic and acidic residues" evidence="1">
    <location>
        <begin position="1"/>
        <end position="20"/>
    </location>
</feature>
<gene>
    <name evidence="3" type="ORF">H310_15392</name>
    <name evidence="2" type="ORF">H310_15393</name>
</gene>
<accession>A0A024T7H6</accession>
<organism evidence="2">
    <name type="scientific">Aphanomyces invadans</name>
    <dbReference type="NCBI Taxonomy" id="157072"/>
    <lineage>
        <taxon>Eukaryota</taxon>
        <taxon>Sar</taxon>
        <taxon>Stramenopiles</taxon>
        <taxon>Oomycota</taxon>
        <taxon>Saprolegniomycetes</taxon>
        <taxon>Saprolegniales</taxon>
        <taxon>Verrucalvaceae</taxon>
        <taxon>Aphanomyces</taxon>
    </lineage>
</organism>
<dbReference type="GeneID" id="20092443"/>
<dbReference type="VEuPathDB" id="FungiDB:H310_15393"/>
<feature type="non-terminal residue" evidence="2">
    <location>
        <position position="1"/>
    </location>
</feature>
<name>A0A024T7H6_9STRA</name>
<dbReference type="OrthoDB" id="85751at2759"/>
<dbReference type="RefSeq" id="XP_008881589.1">
    <property type="nucleotide sequence ID" value="XM_008883367.1"/>
</dbReference>
<evidence type="ECO:0000256" key="1">
    <source>
        <dbReference type="SAM" id="MobiDB-lite"/>
    </source>
</evidence>
<evidence type="ECO:0000313" key="2">
    <source>
        <dbReference type="EMBL" id="ETV89778.1"/>
    </source>
</evidence>
<evidence type="ECO:0000313" key="3">
    <source>
        <dbReference type="EMBL" id="ETV89779.1"/>
    </source>
</evidence>
<proteinExistence type="predicted"/>
<protein>
    <submittedName>
        <fullName evidence="2">Uncharacterized protein</fullName>
    </submittedName>
</protein>